<proteinExistence type="predicted"/>
<feature type="region of interest" description="Disordered" evidence="1">
    <location>
        <begin position="358"/>
        <end position="379"/>
    </location>
</feature>
<dbReference type="AlphaFoldDB" id="A0A5D4K8G9"/>
<accession>A0A5D4K8G9</accession>
<evidence type="ECO:0000313" key="3">
    <source>
        <dbReference type="Proteomes" id="UP000323317"/>
    </source>
</evidence>
<organism evidence="2 3">
    <name type="scientific">Rossellomorea vietnamensis</name>
    <dbReference type="NCBI Taxonomy" id="218284"/>
    <lineage>
        <taxon>Bacteria</taxon>
        <taxon>Bacillati</taxon>
        <taxon>Bacillota</taxon>
        <taxon>Bacilli</taxon>
        <taxon>Bacillales</taxon>
        <taxon>Bacillaceae</taxon>
        <taxon>Rossellomorea</taxon>
    </lineage>
</organism>
<gene>
    <name evidence="2" type="ORF">FZC79_17990</name>
</gene>
<evidence type="ECO:0000256" key="1">
    <source>
        <dbReference type="SAM" id="MobiDB-lite"/>
    </source>
</evidence>
<dbReference type="EMBL" id="VTEH01000017">
    <property type="protein sequence ID" value="TYR73532.1"/>
    <property type="molecule type" value="Genomic_DNA"/>
</dbReference>
<protein>
    <submittedName>
        <fullName evidence="2">Uncharacterized protein</fullName>
    </submittedName>
</protein>
<evidence type="ECO:0000313" key="2">
    <source>
        <dbReference type="EMBL" id="TYR73532.1"/>
    </source>
</evidence>
<name>A0A5D4K8G9_9BACI</name>
<dbReference type="Proteomes" id="UP000323317">
    <property type="component" value="Unassembled WGS sequence"/>
</dbReference>
<dbReference type="RefSeq" id="WP_215727444.1">
    <property type="nucleotide sequence ID" value="NZ_VTEH01000017.1"/>
</dbReference>
<reference evidence="2 3" key="1">
    <citation type="submission" date="2019-08" db="EMBL/GenBank/DDBJ databases">
        <title>Bacillus genomes from the desert of Cuatro Cienegas, Coahuila.</title>
        <authorList>
            <person name="Olmedo-Alvarez G."/>
        </authorList>
    </citation>
    <scope>NUCLEOTIDE SEQUENCE [LARGE SCALE GENOMIC DNA]</scope>
    <source>
        <strain evidence="2 3">CH40_1T</strain>
    </source>
</reference>
<sequence length="507" mass="57794">MHGFRRLRNTAGASKRNEINNSISPKLLEEGVQMMHQLAEKLQPFIEGNSLIKIVEDEFSYNIVVVESGEVYGFVHIEEGRFLGFQKMESEEVEDQTPFDTYPNVNKMLAAAKLFADSFIDRDVHFSMLNEWSDNSFMVTYEERDPELGLQIPHTGFTLFFTRDGILTSANTGKTDFQLEYPEITLSSEEAKQVLKESNYVQLDLHIPDEPGTEPELIYRSSHDIMSVGVDGRIERVTEFIGAEELSAEKISIVRPASTIEEMLGISEDLKKRAADEDSVIWIHPSAEEDEEAEPVISIVSNETGYFSYSNLPFKMPEDSPPLAVKILKEKALEVLELVEGKIHEKFVLEVPMKMELTEEQEPSDEEADNFEEEEEDLYPEPEPTQMFTFYREHQGYRLEGLEAHVHVGLYTGLIRECSVTRLSPEQTAGLEKLNLEPAITLQEAEERVFRDISMKLARCVKNFDDERLYTLCYMVDFPETGGHIEKINAHTGAVSYVETGILKESD</sequence>
<comment type="caution">
    <text evidence="2">The sequence shown here is derived from an EMBL/GenBank/DDBJ whole genome shotgun (WGS) entry which is preliminary data.</text>
</comment>